<feature type="region of interest" description="Disordered" evidence="1">
    <location>
        <begin position="24"/>
        <end position="71"/>
    </location>
</feature>
<name>A0A7S3NNK0_9STRA</name>
<feature type="compositionally biased region" description="Polar residues" evidence="1">
    <location>
        <begin position="285"/>
        <end position="298"/>
    </location>
</feature>
<dbReference type="AlphaFoldDB" id="A0A7S3NNK0"/>
<proteinExistence type="predicted"/>
<gene>
    <name evidence="2" type="ORF">ALAG00032_LOCUS12742</name>
</gene>
<evidence type="ECO:0000313" key="2">
    <source>
        <dbReference type="EMBL" id="CAE0371960.1"/>
    </source>
</evidence>
<organism evidence="2">
    <name type="scientific">Aureoumbra lagunensis</name>
    <dbReference type="NCBI Taxonomy" id="44058"/>
    <lineage>
        <taxon>Eukaryota</taxon>
        <taxon>Sar</taxon>
        <taxon>Stramenopiles</taxon>
        <taxon>Ochrophyta</taxon>
        <taxon>Pelagophyceae</taxon>
        <taxon>Pelagomonadales</taxon>
        <taxon>Aureoumbra</taxon>
    </lineage>
</organism>
<dbReference type="EMBL" id="HBIJ01019426">
    <property type="protein sequence ID" value="CAE0371960.1"/>
    <property type="molecule type" value="Transcribed_RNA"/>
</dbReference>
<protein>
    <submittedName>
        <fullName evidence="2">Uncharacterized protein</fullName>
    </submittedName>
</protein>
<sequence length="298" mass="33945">MPLSCLTPPRERVLGAPCTWVQNSPEAEFQRNLGQKKSPMERERDERSSSESDLRLTSSEENSPVRLTKSLGGRSLIGRELPLPATKRDKISDENETVIERLISRQRIHLPRAEAELQTFGHKSSHWAWWAFPTDKPGFSEPRPPTFVSIETAAQLVDQAPKEWRTVLELVTDLIEKHQNINKVLPRIDHGRVLFFLKFWRELEDTPVWLHDVIRRLEPFLASTDPSFISGAPLDAMRRSKPSKGGEEKNRGTKILLPARSAPTRAFSFPPKGGAKKKKSEDGTTPRTTYSNLPKSRW</sequence>
<reference evidence="2" key="1">
    <citation type="submission" date="2021-01" db="EMBL/GenBank/DDBJ databases">
        <authorList>
            <person name="Corre E."/>
            <person name="Pelletier E."/>
            <person name="Niang G."/>
            <person name="Scheremetjew M."/>
            <person name="Finn R."/>
            <person name="Kale V."/>
            <person name="Holt S."/>
            <person name="Cochrane G."/>
            <person name="Meng A."/>
            <person name="Brown T."/>
            <person name="Cohen L."/>
        </authorList>
    </citation>
    <scope>NUCLEOTIDE SEQUENCE</scope>
    <source>
        <strain evidence="2">CCMP1510</strain>
    </source>
</reference>
<evidence type="ECO:0000256" key="1">
    <source>
        <dbReference type="SAM" id="MobiDB-lite"/>
    </source>
</evidence>
<accession>A0A7S3NNK0</accession>
<feature type="region of interest" description="Disordered" evidence="1">
    <location>
        <begin position="231"/>
        <end position="298"/>
    </location>
</feature>
<feature type="compositionally biased region" description="Basic and acidic residues" evidence="1">
    <location>
        <begin position="38"/>
        <end position="54"/>
    </location>
</feature>